<protein>
    <recommendedName>
        <fullName evidence="6">Zn(2)-C6 fungal-type domain-containing protein</fullName>
    </recommendedName>
</protein>
<dbReference type="Gene3D" id="4.10.240.10">
    <property type="entry name" value="Zn(2)-C6 fungal-type DNA-binding domain"/>
    <property type="match status" value="1"/>
</dbReference>
<dbReference type="GO" id="GO:0008270">
    <property type="term" value="F:zinc ion binding"/>
    <property type="evidence" value="ECO:0007669"/>
    <property type="project" value="InterPro"/>
</dbReference>
<name>A0A1V6T6E5_9EURO</name>
<dbReference type="GO" id="GO:0003677">
    <property type="term" value="F:DNA binding"/>
    <property type="evidence" value="ECO:0007669"/>
    <property type="project" value="UniProtKB-KW"/>
</dbReference>
<keyword evidence="4" id="KW-0539">Nucleus</keyword>
<keyword evidence="2" id="KW-0238">DNA-binding</keyword>
<dbReference type="SMART" id="SM00066">
    <property type="entry name" value="GAL4"/>
    <property type="match status" value="1"/>
</dbReference>
<feature type="region of interest" description="Disordered" evidence="5">
    <location>
        <begin position="172"/>
        <end position="214"/>
    </location>
</feature>
<accession>A0A1V6T6E5</accession>
<dbReference type="AlphaFoldDB" id="A0A1V6T6E5"/>
<evidence type="ECO:0000259" key="6">
    <source>
        <dbReference type="PROSITE" id="PS50048"/>
    </source>
</evidence>
<gene>
    <name evidence="7" type="ORF">PENSTE_c011G07825</name>
</gene>
<dbReference type="PROSITE" id="PS50048">
    <property type="entry name" value="ZN2_CY6_FUNGAL_2"/>
    <property type="match status" value="1"/>
</dbReference>
<evidence type="ECO:0000256" key="3">
    <source>
        <dbReference type="ARBA" id="ARBA00023163"/>
    </source>
</evidence>
<dbReference type="Proteomes" id="UP000191285">
    <property type="component" value="Unassembled WGS sequence"/>
</dbReference>
<dbReference type="CDD" id="cd00067">
    <property type="entry name" value="GAL4"/>
    <property type="match status" value="1"/>
</dbReference>
<comment type="caution">
    <text evidence="7">The sequence shown here is derived from an EMBL/GenBank/DDBJ whole genome shotgun (WGS) entry which is preliminary data.</text>
</comment>
<dbReference type="EMBL" id="MLKD01000011">
    <property type="protein sequence ID" value="OQE21917.1"/>
    <property type="molecule type" value="Genomic_DNA"/>
</dbReference>
<feature type="compositionally biased region" description="Basic and acidic residues" evidence="5">
    <location>
        <begin position="62"/>
        <end position="76"/>
    </location>
</feature>
<dbReference type="OrthoDB" id="4222821at2759"/>
<evidence type="ECO:0000313" key="8">
    <source>
        <dbReference type="Proteomes" id="UP000191285"/>
    </source>
</evidence>
<feature type="region of interest" description="Disordered" evidence="5">
    <location>
        <begin position="288"/>
        <end position="311"/>
    </location>
</feature>
<keyword evidence="1" id="KW-0805">Transcription regulation</keyword>
<evidence type="ECO:0000313" key="7">
    <source>
        <dbReference type="EMBL" id="OQE21917.1"/>
    </source>
</evidence>
<evidence type="ECO:0000256" key="5">
    <source>
        <dbReference type="SAM" id="MobiDB-lite"/>
    </source>
</evidence>
<dbReference type="GO" id="GO:0000981">
    <property type="term" value="F:DNA-binding transcription factor activity, RNA polymerase II-specific"/>
    <property type="evidence" value="ECO:0007669"/>
    <property type="project" value="InterPro"/>
</dbReference>
<dbReference type="SUPFAM" id="SSF57701">
    <property type="entry name" value="Zn2/Cys6 DNA-binding domain"/>
    <property type="match status" value="1"/>
</dbReference>
<evidence type="ECO:0000256" key="2">
    <source>
        <dbReference type="ARBA" id="ARBA00023125"/>
    </source>
</evidence>
<keyword evidence="3" id="KW-0804">Transcription</keyword>
<organism evidence="7 8">
    <name type="scientific">Penicillium steckii</name>
    <dbReference type="NCBI Taxonomy" id="303698"/>
    <lineage>
        <taxon>Eukaryota</taxon>
        <taxon>Fungi</taxon>
        <taxon>Dikarya</taxon>
        <taxon>Ascomycota</taxon>
        <taxon>Pezizomycotina</taxon>
        <taxon>Eurotiomycetes</taxon>
        <taxon>Eurotiomycetidae</taxon>
        <taxon>Eurotiales</taxon>
        <taxon>Aspergillaceae</taxon>
        <taxon>Penicillium</taxon>
    </lineage>
</organism>
<sequence length="492" mass="53751">MASTDVSSFNRVTKAKRQHTAACERCRGQKLRCIRTPKGCERCQKTGAVCIVDPSVRMGRPQRGDTARERRERQEKVTSPPESGPISQSGLSATVEWTSETNDNIWFGYDLDETRDINHAQGQELDQGQEFFDVGLQNNMSDDQFATTSASASDDWFDSGFDQAFLQPPSTSATAYSVEPSPFISIEPPNLTKEAKKRNSQSSETSKSSSTTSQSLIERVTSLNLDLHQQSIIAGQIVDEFGSIAPDVIDPLNKDNRLSFAVDSMTQGLQNFHSLLLEIINTANGTTCTGESASPQLNQPPTRQQQTPSRFIAPPSRSCVPSLFWFGEGNNSQQQSKNTAPGIDLPTSLMIISCHIHLIRLCRHVFAGIRAVLSSKDQHQQALLVLSSCQIGGVSISHDSDLKLLILIQVVARLINKIGVLLGYPCSPAGIPTSAPGDFGNVTEEERKKTLLPQLLRFVLAQEGVAGQSSYGDGMEGLREEIRKLNEVLATS</sequence>
<proteinExistence type="predicted"/>
<dbReference type="InterPro" id="IPR036864">
    <property type="entry name" value="Zn2-C6_fun-type_DNA-bd_sf"/>
</dbReference>
<evidence type="ECO:0000256" key="4">
    <source>
        <dbReference type="ARBA" id="ARBA00023242"/>
    </source>
</evidence>
<dbReference type="STRING" id="303698.A0A1V6T6E5"/>
<reference evidence="8" key="1">
    <citation type="journal article" date="2017" name="Nat. Microbiol.">
        <title>Global analysis of biosynthetic gene clusters reveals vast potential of secondary metabolite production in Penicillium species.</title>
        <authorList>
            <person name="Nielsen J.C."/>
            <person name="Grijseels S."/>
            <person name="Prigent S."/>
            <person name="Ji B."/>
            <person name="Dainat J."/>
            <person name="Nielsen K.F."/>
            <person name="Frisvad J.C."/>
            <person name="Workman M."/>
            <person name="Nielsen J."/>
        </authorList>
    </citation>
    <scope>NUCLEOTIDE SEQUENCE [LARGE SCALE GENOMIC DNA]</scope>
    <source>
        <strain evidence="8">IBT 24891</strain>
    </source>
</reference>
<dbReference type="InterPro" id="IPR001138">
    <property type="entry name" value="Zn2Cys6_DnaBD"/>
</dbReference>
<feature type="compositionally biased region" description="Low complexity" evidence="5">
    <location>
        <begin position="295"/>
        <end position="308"/>
    </location>
</feature>
<evidence type="ECO:0000256" key="1">
    <source>
        <dbReference type="ARBA" id="ARBA00023015"/>
    </source>
</evidence>
<dbReference type="PROSITE" id="PS00463">
    <property type="entry name" value="ZN2_CY6_FUNGAL_1"/>
    <property type="match status" value="1"/>
</dbReference>
<feature type="domain" description="Zn(2)-C6 fungal-type" evidence="6">
    <location>
        <begin position="22"/>
        <end position="52"/>
    </location>
</feature>
<feature type="compositionally biased region" description="Low complexity" evidence="5">
    <location>
        <begin position="200"/>
        <end position="214"/>
    </location>
</feature>
<feature type="region of interest" description="Disordered" evidence="5">
    <location>
        <begin position="57"/>
        <end position="90"/>
    </location>
</feature>
<keyword evidence="8" id="KW-1185">Reference proteome</keyword>